<dbReference type="InterPro" id="IPR016584">
    <property type="entry name" value="MeTrfase_VrtF"/>
</dbReference>
<dbReference type="Proteomes" id="UP000028488">
    <property type="component" value="Plasmid pPDG4"/>
</dbReference>
<dbReference type="InterPro" id="IPR029063">
    <property type="entry name" value="SAM-dependent_MTases_sf"/>
</dbReference>
<gene>
    <name evidence="1" type="ORF">EP51_46235</name>
</gene>
<organism evidence="1 2">
    <name type="scientific">Rhodococcus opacus</name>
    <name type="common">Nocardia opaca</name>
    <dbReference type="NCBI Taxonomy" id="37919"/>
    <lineage>
        <taxon>Bacteria</taxon>
        <taxon>Bacillati</taxon>
        <taxon>Actinomycetota</taxon>
        <taxon>Actinomycetes</taxon>
        <taxon>Mycobacteriales</taxon>
        <taxon>Nocardiaceae</taxon>
        <taxon>Rhodococcus</taxon>
    </lineage>
</organism>
<accession>A0A076F6U7</accession>
<evidence type="ECO:0000313" key="1">
    <source>
        <dbReference type="EMBL" id="AII11399.1"/>
    </source>
</evidence>
<name>A0A076F6U7_RHOOP</name>
<dbReference type="PIRSF" id="PIRSF011491">
    <property type="entry name" value="Mtase_YbcY_prd"/>
    <property type="match status" value="1"/>
</dbReference>
<keyword evidence="1" id="KW-0614">Plasmid</keyword>
<dbReference type="EMBL" id="CP008951">
    <property type="protein sequence ID" value="AII11399.1"/>
    <property type="molecule type" value="Genomic_DNA"/>
</dbReference>
<evidence type="ECO:0000313" key="2">
    <source>
        <dbReference type="Proteomes" id="UP000028488"/>
    </source>
</evidence>
<dbReference type="AlphaFoldDB" id="A0A076F6U7"/>
<dbReference type="Pfam" id="PF13489">
    <property type="entry name" value="Methyltransf_23"/>
    <property type="match status" value="1"/>
</dbReference>
<protein>
    <submittedName>
        <fullName evidence="1">SAM-dependent methlyltransferase</fullName>
    </submittedName>
</protein>
<dbReference type="SUPFAM" id="SSF53335">
    <property type="entry name" value="S-adenosyl-L-methionine-dependent methyltransferases"/>
    <property type="match status" value="1"/>
</dbReference>
<dbReference type="Gene3D" id="3.40.50.150">
    <property type="entry name" value="Vaccinia Virus protein VP39"/>
    <property type="match status" value="1"/>
</dbReference>
<dbReference type="RefSeq" id="WP_128644185.1">
    <property type="nucleotide sequence ID" value="NZ_CP008951.1"/>
</dbReference>
<dbReference type="GO" id="GO:0008168">
    <property type="term" value="F:methyltransferase activity"/>
    <property type="evidence" value="ECO:0007669"/>
    <property type="project" value="InterPro"/>
</dbReference>
<sequence>MTAGEVTQAEKDGADKYSRAVLAAYDTFVLKWSNTYAWRCPRERLLAHYDTHLGPRHLDIGPGTGWYLHQATYPTAAPQITLMDLNTHTMAMTTGRLADRNITPEVHTGSILAPLDPSVGVFDSVAANFVFHCVPGTWAQKGAAFGHIAQIVADDGVFFGSTILGTGVAHNLFGRALCALYNGPIKAFDNRADDLDGLRTALSAAFGTVDITVVGTVAVFAAHRPRRTPTP</sequence>
<proteinExistence type="predicted"/>
<geneLocation type="plasmid" evidence="1 2">
    <name>pPDG4</name>
</geneLocation>
<keyword evidence="1" id="KW-0808">Transferase</keyword>
<dbReference type="CDD" id="cd02440">
    <property type="entry name" value="AdoMet_MTases"/>
    <property type="match status" value="1"/>
</dbReference>
<reference evidence="1 2" key="1">
    <citation type="submission" date="2014-07" db="EMBL/GenBank/DDBJ databases">
        <title>Genome Sequence of Rhodococcus opacus Strain R7, a Biodegrader of Mono- and Polycyclic Aromatic Hydrocarbons.</title>
        <authorList>
            <person name="Di Gennaro P."/>
            <person name="Zampolli J."/>
            <person name="Presti I."/>
            <person name="Cappelletti M."/>
            <person name="D'Ursi P."/>
            <person name="Orro A."/>
            <person name="Mezzelani A."/>
            <person name="Milanesi L."/>
        </authorList>
    </citation>
    <scope>NUCLEOTIDE SEQUENCE [LARGE SCALE GENOMIC DNA]</scope>
    <source>
        <strain evidence="1 2">R7</strain>
        <plasmid evidence="1">pPDG4</plasmid>
    </source>
</reference>